<dbReference type="AlphaFoldDB" id="A0A6A6XWF1"/>
<dbReference type="OrthoDB" id="10067381at2759"/>
<evidence type="ECO:0000256" key="1">
    <source>
        <dbReference type="ARBA" id="ARBA00010568"/>
    </source>
</evidence>
<evidence type="ECO:0000313" key="4">
    <source>
        <dbReference type="Proteomes" id="UP000799757"/>
    </source>
</evidence>
<sequence length="320" mass="36463">MVEEELVSGDGWISDDSSFYGDEDEQEQQLSLCQEFSPIDAWRARSKDLNALLSKKRTMPPPDLFNDREGCSDSWQLGESVADFITRLPPLTTPGACYEWIWVSNPYRDSHGDSKWPKLDDFRPRGFALLEKSIQTRLAIQRDYRTIAGTVTRLLNQEAKLLEQHLYELATETNILSGKWMLFPALQDVTRVWRLVVEAVINNRLGPTAKVAPDDGKPNERLICVYTKDFRDKNDVLRVLQELFKMGLVGPGRGIYYKSDLYTLLDIYGKNAAEYGLQASLYSSQKMLAEAKLSKPSPIPQKKQTTLNGVFRSSDHMDID</sequence>
<dbReference type="SUPFAM" id="SSF55418">
    <property type="entry name" value="eIF4e-like"/>
    <property type="match status" value="1"/>
</dbReference>
<dbReference type="PANTHER" id="PTHR31977">
    <property type="entry name" value="UPF0696 PROTEIN C11ORF68"/>
    <property type="match status" value="1"/>
</dbReference>
<dbReference type="Pfam" id="PF08939">
    <property type="entry name" value="Bles03"/>
    <property type="match status" value="1"/>
</dbReference>
<dbReference type="Gene3D" id="3.30.760.10">
    <property type="entry name" value="RNA Cap, Translation Initiation Factor Eif4e"/>
    <property type="match status" value="1"/>
</dbReference>
<evidence type="ECO:0000256" key="2">
    <source>
        <dbReference type="SAM" id="MobiDB-lite"/>
    </source>
</evidence>
<gene>
    <name evidence="3" type="ORF">K505DRAFT_370145</name>
</gene>
<keyword evidence="4" id="KW-1185">Reference proteome</keyword>
<dbReference type="Proteomes" id="UP000799757">
    <property type="component" value="Unassembled WGS sequence"/>
</dbReference>
<dbReference type="InterPro" id="IPR015034">
    <property type="entry name" value="Bles03"/>
</dbReference>
<dbReference type="InterPro" id="IPR023398">
    <property type="entry name" value="TIF_eIF4e-like"/>
</dbReference>
<evidence type="ECO:0000313" key="3">
    <source>
        <dbReference type="EMBL" id="KAF2800588.1"/>
    </source>
</evidence>
<dbReference type="PANTHER" id="PTHR31977:SF1">
    <property type="entry name" value="UPF0696 PROTEIN C11ORF68"/>
    <property type="match status" value="1"/>
</dbReference>
<accession>A0A6A6XWF1</accession>
<dbReference type="EMBL" id="MU001745">
    <property type="protein sequence ID" value="KAF2800588.1"/>
    <property type="molecule type" value="Genomic_DNA"/>
</dbReference>
<reference evidence="3" key="1">
    <citation type="journal article" date="2020" name="Stud. Mycol.">
        <title>101 Dothideomycetes genomes: a test case for predicting lifestyles and emergence of pathogens.</title>
        <authorList>
            <person name="Haridas S."/>
            <person name="Albert R."/>
            <person name="Binder M."/>
            <person name="Bloem J."/>
            <person name="Labutti K."/>
            <person name="Salamov A."/>
            <person name="Andreopoulos B."/>
            <person name="Baker S."/>
            <person name="Barry K."/>
            <person name="Bills G."/>
            <person name="Bluhm B."/>
            <person name="Cannon C."/>
            <person name="Castanera R."/>
            <person name="Culley D."/>
            <person name="Daum C."/>
            <person name="Ezra D."/>
            <person name="Gonzalez J."/>
            <person name="Henrissat B."/>
            <person name="Kuo A."/>
            <person name="Liang C."/>
            <person name="Lipzen A."/>
            <person name="Lutzoni F."/>
            <person name="Magnuson J."/>
            <person name="Mondo S."/>
            <person name="Nolan M."/>
            <person name="Ohm R."/>
            <person name="Pangilinan J."/>
            <person name="Park H.-J."/>
            <person name="Ramirez L."/>
            <person name="Alfaro M."/>
            <person name="Sun H."/>
            <person name="Tritt A."/>
            <person name="Yoshinaga Y."/>
            <person name="Zwiers L.-H."/>
            <person name="Turgeon B."/>
            <person name="Goodwin S."/>
            <person name="Spatafora J."/>
            <person name="Crous P."/>
            <person name="Grigoriev I."/>
        </authorList>
    </citation>
    <scope>NUCLEOTIDE SEQUENCE</scope>
    <source>
        <strain evidence="3">CBS 109.77</strain>
    </source>
</reference>
<protein>
    <submittedName>
        <fullName evidence="3">DUF1917-domain-containing protein</fullName>
    </submittedName>
</protein>
<feature type="region of interest" description="Disordered" evidence="2">
    <location>
        <begin position="1"/>
        <end position="20"/>
    </location>
</feature>
<proteinExistence type="inferred from homology"/>
<comment type="similarity">
    <text evidence="1">Belongs to the UPF0696 family.</text>
</comment>
<name>A0A6A6XWF1_9PLEO</name>
<organism evidence="3 4">
    <name type="scientific">Melanomma pulvis-pyrius CBS 109.77</name>
    <dbReference type="NCBI Taxonomy" id="1314802"/>
    <lineage>
        <taxon>Eukaryota</taxon>
        <taxon>Fungi</taxon>
        <taxon>Dikarya</taxon>
        <taxon>Ascomycota</taxon>
        <taxon>Pezizomycotina</taxon>
        <taxon>Dothideomycetes</taxon>
        <taxon>Pleosporomycetidae</taxon>
        <taxon>Pleosporales</taxon>
        <taxon>Melanommataceae</taxon>
        <taxon>Melanomma</taxon>
    </lineage>
</organism>